<dbReference type="InterPro" id="IPR034660">
    <property type="entry name" value="DinB/YfiT-like"/>
</dbReference>
<accession>A0A7T7CEJ1</accession>
<dbReference type="KEGG" id="scib:HUG20_03660"/>
<keyword evidence="3" id="KW-1185">Reference proteome</keyword>
<proteinExistence type="predicted"/>
<reference evidence="2 3" key="1">
    <citation type="submission" date="2020-06" db="EMBL/GenBank/DDBJ databases">
        <title>Genomic analysis of Salicibibacter sp. NKC21-4.</title>
        <authorList>
            <person name="Oh Y.J."/>
        </authorList>
    </citation>
    <scope>NUCLEOTIDE SEQUENCE [LARGE SCALE GENOMIC DNA]</scope>
    <source>
        <strain evidence="2 3">NKC21-4</strain>
    </source>
</reference>
<name>A0A7T7CEJ1_9BACI</name>
<dbReference type="SUPFAM" id="SSF109854">
    <property type="entry name" value="DinB/YfiT-like putative metalloenzymes"/>
    <property type="match status" value="1"/>
</dbReference>
<evidence type="ECO:0000259" key="1">
    <source>
        <dbReference type="Pfam" id="PF12867"/>
    </source>
</evidence>
<gene>
    <name evidence="2" type="ORF">HUG20_03660</name>
</gene>
<evidence type="ECO:0000313" key="2">
    <source>
        <dbReference type="EMBL" id="QQK79085.1"/>
    </source>
</evidence>
<dbReference type="EMBL" id="CP054706">
    <property type="protein sequence ID" value="QQK79085.1"/>
    <property type="molecule type" value="Genomic_DNA"/>
</dbReference>
<protein>
    <submittedName>
        <fullName evidence="2">DinB family protein</fullName>
    </submittedName>
</protein>
<dbReference type="Gene3D" id="1.20.120.450">
    <property type="entry name" value="dinb family like domain"/>
    <property type="match status" value="1"/>
</dbReference>
<sequence>MNEEQIFQQINMVRQSTLNELDSLSEQQADQMPEGFSNTIRWNLGHTYTVQNVLLSNYGGKNIETPSRYLELFAPGTKPADWKGEIPTLDEIKQHLEEQPKKLKETLSGQLDDEAPKPFMSLSTVGEILNFTLYHEGMHAGMIKGIKKAIGGAD</sequence>
<dbReference type="InterPro" id="IPR024775">
    <property type="entry name" value="DinB-like"/>
</dbReference>
<organism evidence="2 3">
    <name type="scientific">Salicibibacter cibi</name>
    <dbReference type="NCBI Taxonomy" id="2743001"/>
    <lineage>
        <taxon>Bacteria</taxon>
        <taxon>Bacillati</taxon>
        <taxon>Bacillota</taxon>
        <taxon>Bacilli</taxon>
        <taxon>Bacillales</taxon>
        <taxon>Bacillaceae</taxon>
        <taxon>Salicibibacter</taxon>
    </lineage>
</organism>
<feature type="domain" description="DinB-like" evidence="1">
    <location>
        <begin position="10"/>
        <end position="143"/>
    </location>
</feature>
<evidence type="ECO:0000313" key="3">
    <source>
        <dbReference type="Proteomes" id="UP000595349"/>
    </source>
</evidence>
<dbReference type="Pfam" id="PF12867">
    <property type="entry name" value="DinB_2"/>
    <property type="match status" value="1"/>
</dbReference>
<dbReference type="AlphaFoldDB" id="A0A7T7CEJ1"/>
<dbReference type="Proteomes" id="UP000595349">
    <property type="component" value="Chromosome"/>
</dbReference>
<dbReference type="RefSeq" id="WP_200088204.1">
    <property type="nucleotide sequence ID" value="NZ_CP054706.1"/>
</dbReference>